<dbReference type="PIRSF" id="PIRSF000332">
    <property type="entry name" value="FMO"/>
    <property type="match status" value="1"/>
</dbReference>
<dbReference type="GO" id="GO:0050660">
    <property type="term" value="F:flavin adenine dinucleotide binding"/>
    <property type="evidence" value="ECO:0007669"/>
    <property type="project" value="InterPro"/>
</dbReference>
<gene>
    <name evidence="11" type="ORF">QN277_012626</name>
</gene>
<comment type="catalytic activity">
    <reaction evidence="10">
        <text>indole-3-pyruvate + NADPH + O2 + H(+) = (indol-3-yl)acetate + CO2 + NADP(+) + H2O</text>
        <dbReference type="Rhea" id="RHEA:34331"/>
        <dbReference type="ChEBI" id="CHEBI:15377"/>
        <dbReference type="ChEBI" id="CHEBI:15378"/>
        <dbReference type="ChEBI" id="CHEBI:15379"/>
        <dbReference type="ChEBI" id="CHEBI:16526"/>
        <dbReference type="ChEBI" id="CHEBI:17640"/>
        <dbReference type="ChEBI" id="CHEBI:30854"/>
        <dbReference type="ChEBI" id="CHEBI:57783"/>
        <dbReference type="ChEBI" id="CHEBI:58349"/>
        <dbReference type="EC" id="1.14.13.168"/>
    </reaction>
</comment>
<name>A0AAE1TDX7_9FABA</name>
<comment type="pathway">
    <text evidence="2">Plant hormone metabolism; auxin biosynthesis.</text>
</comment>
<dbReference type="GO" id="GO:0103075">
    <property type="term" value="F:indole-3-pyruvate monooxygenase activity"/>
    <property type="evidence" value="ECO:0007669"/>
    <property type="project" value="UniProtKB-EC"/>
</dbReference>
<evidence type="ECO:0000256" key="7">
    <source>
        <dbReference type="ARBA" id="ARBA00023002"/>
    </source>
</evidence>
<reference evidence="11" key="1">
    <citation type="submission" date="2023-10" db="EMBL/GenBank/DDBJ databases">
        <title>Chromosome-level genome of the transformable northern wattle, Acacia crassicarpa.</title>
        <authorList>
            <person name="Massaro I."/>
            <person name="Sinha N.R."/>
            <person name="Poethig S."/>
            <person name="Leichty A.R."/>
        </authorList>
    </citation>
    <scope>NUCLEOTIDE SEQUENCE</scope>
    <source>
        <strain evidence="11">Acra3RX</strain>
        <tissue evidence="11">Leaf</tissue>
    </source>
</reference>
<evidence type="ECO:0000313" key="12">
    <source>
        <dbReference type="Proteomes" id="UP001293593"/>
    </source>
</evidence>
<dbReference type="GO" id="GO:0009851">
    <property type="term" value="P:auxin biosynthetic process"/>
    <property type="evidence" value="ECO:0007669"/>
    <property type="project" value="UniProtKB-KW"/>
</dbReference>
<keyword evidence="6" id="KW-0521">NADP</keyword>
<dbReference type="EC" id="1.14.13.168" evidence="9"/>
<dbReference type="AlphaFoldDB" id="A0AAE1TDX7"/>
<accession>A0AAE1TDX7</accession>
<evidence type="ECO:0000256" key="6">
    <source>
        <dbReference type="ARBA" id="ARBA00022857"/>
    </source>
</evidence>
<dbReference type="PRINTS" id="PR00469">
    <property type="entry name" value="PNDRDTASEII"/>
</dbReference>
<dbReference type="PANTHER" id="PTHR43539">
    <property type="entry name" value="FLAVIN-BINDING MONOOXYGENASE-LIKE PROTEIN (AFU_ORTHOLOGUE AFUA_4G09220)"/>
    <property type="match status" value="1"/>
</dbReference>
<organism evidence="11 12">
    <name type="scientific">Acacia crassicarpa</name>
    <name type="common">northern wattle</name>
    <dbReference type="NCBI Taxonomy" id="499986"/>
    <lineage>
        <taxon>Eukaryota</taxon>
        <taxon>Viridiplantae</taxon>
        <taxon>Streptophyta</taxon>
        <taxon>Embryophyta</taxon>
        <taxon>Tracheophyta</taxon>
        <taxon>Spermatophyta</taxon>
        <taxon>Magnoliopsida</taxon>
        <taxon>eudicotyledons</taxon>
        <taxon>Gunneridae</taxon>
        <taxon>Pentapetalae</taxon>
        <taxon>rosids</taxon>
        <taxon>fabids</taxon>
        <taxon>Fabales</taxon>
        <taxon>Fabaceae</taxon>
        <taxon>Caesalpinioideae</taxon>
        <taxon>mimosoid clade</taxon>
        <taxon>Acacieae</taxon>
        <taxon>Acacia</taxon>
    </lineage>
</organism>
<keyword evidence="12" id="KW-1185">Reference proteome</keyword>
<dbReference type="Pfam" id="PF13738">
    <property type="entry name" value="Pyr_redox_3"/>
    <property type="match status" value="1"/>
</dbReference>
<evidence type="ECO:0000256" key="4">
    <source>
        <dbReference type="ARBA" id="ARBA00022630"/>
    </source>
</evidence>
<evidence type="ECO:0000256" key="10">
    <source>
        <dbReference type="ARBA" id="ARBA00047707"/>
    </source>
</evidence>
<dbReference type="PRINTS" id="PR00368">
    <property type="entry name" value="FADPNR"/>
</dbReference>
<dbReference type="InterPro" id="IPR000960">
    <property type="entry name" value="Flavin_mOase"/>
</dbReference>
<evidence type="ECO:0000256" key="5">
    <source>
        <dbReference type="ARBA" id="ARBA00022827"/>
    </source>
</evidence>
<keyword evidence="7" id="KW-0560">Oxidoreductase</keyword>
<evidence type="ECO:0000256" key="1">
    <source>
        <dbReference type="ARBA" id="ARBA00001974"/>
    </source>
</evidence>
<dbReference type="PANTHER" id="PTHR43539:SF42">
    <property type="entry name" value="OS01G0273800 PROTEIN"/>
    <property type="match status" value="1"/>
</dbReference>
<evidence type="ECO:0000256" key="3">
    <source>
        <dbReference type="ARBA" id="ARBA00009183"/>
    </source>
</evidence>
<dbReference type="InterPro" id="IPR050982">
    <property type="entry name" value="Auxin_biosynth/cation_transpt"/>
</dbReference>
<comment type="cofactor">
    <cofactor evidence="1">
        <name>FAD</name>
        <dbReference type="ChEBI" id="CHEBI:57692"/>
    </cofactor>
</comment>
<dbReference type="GO" id="GO:0050661">
    <property type="term" value="F:NADP binding"/>
    <property type="evidence" value="ECO:0007669"/>
    <property type="project" value="InterPro"/>
</dbReference>
<dbReference type="InterPro" id="IPR036188">
    <property type="entry name" value="FAD/NAD-bd_sf"/>
</dbReference>
<dbReference type="SUPFAM" id="SSF51905">
    <property type="entry name" value="FAD/NAD(P)-binding domain"/>
    <property type="match status" value="1"/>
</dbReference>
<evidence type="ECO:0000256" key="9">
    <source>
        <dbReference type="ARBA" id="ARBA00039148"/>
    </source>
</evidence>
<evidence type="ECO:0000313" key="11">
    <source>
        <dbReference type="EMBL" id="KAK4281091.1"/>
    </source>
</evidence>
<dbReference type="EMBL" id="JAWXYG010000002">
    <property type="protein sequence ID" value="KAK4281091.1"/>
    <property type="molecule type" value="Genomic_DNA"/>
</dbReference>
<keyword evidence="4" id="KW-0285">Flavoprotein</keyword>
<evidence type="ECO:0000256" key="8">
    <source>
        <dbReference type="ARBA" id="ARBA00023070"/>
    </source>
</evidence>
<proteinExistence type="inferred from homology"/>
<evidence type="ECO:0000256" key="2">
    <source>
        <dbReference type="ARBA" id="ARBA00004814"/>
    </source>
</evidence>
<comment type="caution">
    <text evidence="11">The sequence shown here is derived from an EMBL/GenBank/DDBJ whole genome shotgun (WGS) entry which is preliminary data.</text>
</comment>
<dbReference type="Proteomes" id="UP001293593">
    <property type="component" value="Unassembled WGS sequence"/>
</dbReference>
<comment type="similarity">
    <text evidence="3">Belongs to the FMO family.</text>
</comment>
<keyword evidence="8" id="KW-0073">Auxin biosynthesis</keyword>
<protein>
    <recommendedName>
        <fullName evidence="9">indole-3-pyruvate monooxygenase</fullName>
        <ecNumber evidence="9">1.14.13.168</ecNumber>
    </recommendedName>
</protein>
<keyword evidence="5" id="KW-0274">FAD</keyword>
<sequence length="379" mass="42764">MQHHCVIIVGAGPSGLSVAACLTRRSIPFIILEKDDCFASLWHKYSYDRLHFHLRKQFCELPHMSFPQSYPQYVPKKQFLQYLHDYVSHFRISPLYRRTVERAEYDEDGQKWRVEARNGDSGEVEEYSGRFLVVATGENSEPFVPAVEGLGGFKGRVIHSTEFKSGTEFKDELVLVVGSGNSGMEIALDLANHGARTSILIRSSVHLLSRDTANLGLTLLKYLPLNIVDSLLVILSKMVYGDVSRFGIKRPQEGPFFLKAKYGKYPVLDVGTFQKIKSGEIQVIQEEIESVEGNEVAFKNGRSQPFHTIVFCTGFKRSTHKWLKGDDYLLNDDGIPKLNYPNHWKGKNGLYCVGLSRRGFYGASEDAENIAAHISFTVS</sequence>
<dbReference type="Gene3D" id="3.50.50.60">
    <property type="entry name" value="FAD/NAD(P)-binding domain"/>
    <property type="match status" value="1"/>
</dbReference>